<dbReference type="InterPro" id="IPR018982">
    <property type="entry name" value="RQC_domain"/>
</dbReference>
<evidence type="ECO:0000313" key="22">
    <source>
        <dbReference type="Proteomes" id="UP000186336"/>
    </source>
</evidence>
<dbReference type="EMBL" id="CP019312">
    <property type="protein sequence ID" value="APX13315.1"/>
    <property type="molecule type" value="Genomic_DNA"/>
</dbReference>
<dbReference type="GO" id="GO:0016787">
    <property type="term" value="F:hydrolase activity"/>
    <property type="evidence" value="ECO:0007669"/>
    <property type="project" value="UniProtKB-KW"/>
</dbReference>
<evidence type="ECO:0000256" key="2">
    <source>
        <dbReference type="ARBA" id="ARBA00001947"/>
    </source>
</evidence>
<dbReference type="SUPFAM" id="SSF52540">
    <property type="entry name" value="P-loop containing nucleoside triphosphate hydrolases"/>
    <property type="match status" value="1"/>
</dbReference>
<dbReference type="InterPro" id="IPR032284">
    <property type="entry name" value="RecQ_Zn-bd"/>
</dbReference>
<keyword evidence="22" id="KW-1185">Reference proteome</keyword>
<accession>A0A1P8MYZ2</accession>
<dbReference type="InterPro" id="IPR027417">
    <property type="entry name" value="P-loop_NTPase"/>
</dbReference>
<evidence type="ECO:0000256" key="8">
    <source>
        <dbReference type="ARBA" id="ARBA00022806"/>
    </source>
</evidence>
<dbReference type="GO" id="GO:0003677">
    <property type="term" value="F:DNA binding"/>
    <property type="evidence" value="ECO:0007669"/>
    <property type="project" value="UniProtKB-KW"/>
</dbReference>
<keyword evidence="11" id="KW-0238">DNA-binding</keyword>
<dbReference type="OrthoDB" id="9760034at2"/>
<gene>
    <name evidence="21" type="ORF">BWR18_17735</name>
</gene>
<keyword evidence="9" id="KW-0862">Zinc</keyword>
<dbReference type="SUPFAM" id="SSF47819">
    <property type="entry name" value="HRDC-like"/>
    <property type="match status" value="1"/>
</dbReference>
<dbReference type="Gene3D" id="1.10.150.80">
    <property type="entry name" value="HRDC domain"/>
    <property type="match status" value="2"/>
</dbReference>
<dbReference type="Proteomes" id="UP000186336">
    <property type="component" value="Chromosome"/>
</dbReference>
<dbReference type="CDD" id="cd17920">
    <property type="entry name" value="DEXHc_RecQ"/>
    <property type="match status" value="1"/>
</dbReference>
<comment type="catalytic activity">
    <reaction evidence="15">
        <text>Couples ATP hydrolysis with the unwinding of duplex DNA by translocating in the 3'-5' direction.</text>
        <dbReference type="EC" id="5.6.2.4"/>
    </reaction>
</comment>
<dbReference type="GO" id="GO:0009378">
    <property type="term" value="F:four-way junction helicase activity"/>
    <property type="evidence" value="ECO:0007669"/>
    <property type="project" value="TreeGrafter"/>
</dbReference>
<evidence type="ECO:0000256" key="9">
    <source>
        <dbReference type="ARBA" id="ARBA00022833"/>
    </source>
</evidence>
<dbReference type="STRING" id="299262.BWR18_17735"/>
<dbReference type="PROSITE" id="PS51192">
    <property type="entry name" value="HELICASE_ATP_BIND_1"/>
    <property type="match status" value="1"/>
</dbReference>
<dbReference type="InterPro" id="IPR011545">
    <property type="entry name" value="DEAD/DEAH_box_helicase_dom"/>
</dbReference>
<dbReference type="PROSITE" id="PS50967">
    <property type="entry name" value="HRDC"/>
    <property type="match status" value="2"/>
</dbReference>
<dbReference type="GO" id="GO:0030894">
    <property type="term" value="C:replisome"/>
    <property type="evidence" value="ECO:0007669"/>
    <property type="project" value="TreeGrafter"/>
</dbReference>
<dbReference type="GO" id="GO:0006281">
    <property type="term" value="P:DNA repair"/>
    <property type="evidence" value="ECO:0007669"/>
    <property type="project" value="UniProtKB-KW"/>
</dbReference>
<dbReference type="InterPro" id="IPR002121">
    <property type="entry name" value="HRDC_dom"/>
</dbReference>
<dbReference type="Pfam" id="PF00570">
    <property type="entry name" value="HRDC"/>
    <property type="match status" value="1"/>
</dbReference>
<dbReference type="InterPro" id="IPR036388">
    <property type="entry name" value="WH-like_DNA-bd_sf"/>
</dbReference>
<evidence type="ECO:0000259" key="18">
    <source>
        <dbReference type="PROSITE" id="PS50967"/>
    </source>
</evidence>
<dbReference type="PANTHER" id="PTHR13710">
    <property type="entry name" value="DNA HELICASE RECQ FAMILY MEMBER"/>
    <property type="match status" value="1"/>
</dbReference>
<evidence type="ECO:0000256" key="12">
    <source>
        <dbReference type="ARBA" id="ARBA00023172"/>
    </source>
</evidence>
<dbReference type="SMART" id="SM00341">
    <property type="entry name" value="HRDC"/>
    <property type="match status" value="1"/>
</dbReference>
<keyword evidence="12" id="KW-0233">DNA recombination</keyword>
<dbReference type="InterPro" id="IPR036390">
    <property type="entry name" value="WH_DNA-bd_sf"/>
</dbReference>
<dbReference type="NCBIfam" id="TIGR00614">
    <property type="entry name" value="recQ_fam"/>
    <property type="match status" value="1"/>
</dbReference>
<keyword evidence="4" id="KW-0479">Metal-binding</keyword>
<reference evidence="21 22" key="1">
    <citation type="submission" date="2017-01" db="EMBL/GenBank/DDBJ databases">
        <title>Complete genome of Tateyamaria omphalii DOK1-4 isolated from seawater in Dokdo.</title>
        <authorList>
            <person name="Kim J.H."/>
            <person name="Chi W.-J."/>
        </authorList>
    </citation>
    <scope>NUCLEOTIDE SEQUENCE [LARGE SCALE GENOMIC DNA]</scope>
    <source>
        <strain evidence="21 22">DOK1-4</strain>
    </source>
</reference>
<dbReference type="EC" id="5.6.2.4" evidence="16"/>
<dbReference type="Pfam" id="PF16124">
    <property type="entry name" value="RecQ_Zn_bind"/>
    <property type="match status" value="1"/>
</dbReference>
<evidence type="ECO:0000259" key="19">
    <source>
        <dbReference type="PROSITE" id="PS51192"/>
    </source>
</evidence>
<dbReference type="GO" id="GO:0006310">
    <property type="term" value="P:DNA recombination"/>
    <property type="evidence" value="ECO:0007669"/>
    <property type="project" value="UniProtKB-UniRule"/>
</dbReference>
<dbReference type="GO" id="GO:0006260">
    <property type="term" value="P:DNA replication"/>
    <property type="evidence" value="ECO:0007669"/>
    <property type="project" value="InterPro"/>
</dbReference>
<evidence type="ECO:0000259" key="20">
    <source>
        <dbReference type="PROSITE" id="PS51194"/>
    </source>
</evidence>
<dbReference type="SMART" id="SM00487">
    <property type="entry name" value="DEXDc"/>
    <property type="match status" value="1"/>
</dbReference>
<comment type="similarity">
    <text evidence="3">Belongs to the helicase family. RecQ subfamily.</text>
</comment>
<comment type="cofactor">
    <cofactor evidence="1">
        <name>Mg(2+)</name>
        <dbReference type="ChEBI" id="CHEBI:18420"/>
    </cofactor>
</comment>
<evidence type="ECO:0000256" key="16">
    <source>
        <dbReference type="NCBIfam" id="TIGR01389"/>
    </source>
</evidence>
<feature type="domain" description="Helicase ATP-binding" evidence="19">
    <location>
        <begin position="25"/>
        <end position="192"/>
    </location>
</feature>
<dbReference type="InterPro" id="IPR001650">
    <property type="entry name" value="Helicase_C-like"/>
</dbReference>
<keyword evidence="13" id="KW-0234">DNA repair</keyword>
<protein>
    <recommendedName>
        <fullName evidence="16">DNA helicase RecQ</fullName>
        <ecNumber evidence="16">5.6.2.4</ecNumber>
    </recommendedName>
</protein>
<dbReference type="PROSITE" id="PS51194">
    <property type="entry name" value="HELICASE_CTER"/>
    <property type="match status" value="1"/>
</dbReference>
<feature type="domain" description="Rhodanese" evidence="17">
    <location>
        <begin position="210"/>
        <end position="266"/>
    </location>
</feature>
<dbReference type="PANTHER" id="PTHR13710:SF105">
    <property type="entry name" value="ATP-DEPENDENT DNA HELICASE Q1"/>
    <property type="match status" value="1"/>
</dbReference>
<evidence type="ECO:0000256" key="7">
    <source>
        <dbReference type="ARBA" id="ARBA00022801"/>
    </source>
</evidence>
<dbReference type="PROSITE" id="PS50206">
    <property type="entry name" value="RHODANESE_3"/>
    <property type="match status" value="1"/>
</dbReference>
<dbReference type="Gene3D" id="1.10.10.10">
    <property type="entry name" value="Winged helix-like DNA-binding domain superfamily/Winged helix DNA-binding domain"/>
    <property type="match status" value="1"/>
</dbReference>
<organism evidence="21 22">
    <name type="scientific">Tateyamaria omphalii</name>
    <dbReference type="NCBI Taxonomy" id="299262"/>
    <lineage>
        <taxon>Bacteria</taxon>
        <taxon>Pseudomonadati</taxon>
        <taxon>Pseudomonadota</taxon>
        <taxon>Alphaproteobacteria</taxon>
        <taxon>Rhodobacterales</taxon>
        <taxon>Roseobacteraceae</taxon>
        <taxon>Tateyamaria</taxon>
    </lineage>
</organism>
<evidence type="ECO:0000259" key="17">
    <source>
        <dbReference type="PROSITE" id="PS50206"/>
    </source>
</evidence>
<dbReference type="InterPro" id="IPR001763">
    <property type="entry name" value="Rhodanese-like_dom"/>
</dbReference>
<evidence type="ECO:0000256" key="1">
    <source>
        <dbReference type="ARBA" id="ARBA00001946"/>
    </source>
</evidence>
<evidence type="ECO:0000256" key="6">
    <source>
        <dbReference type="ARBA" id="ARBA00022763"/>
    </source>
</evidence>
<keyword evidence="5" id="KW-0547">Nucleotide-binding</keyword>
<name>A0A1P8MYZ2_9RHOB</name>
<dbReference type="AlphaFoldDB" id="A0A1P8MYZ2"/>
<feature type="domain" description="Helicase C-terminal" evidence="20">
    <location>
        <begin position="214"/>
        <end position="364"/>
    </location>
</feature>
<evidence type="ECO:0000256" key="3">
    <source>
        <dbReference type="ARBA" id="ARBA00005446"/>
    </source>
</evidence>
<dbReference type="InterPro" id="IPR004589">
    <property type="entry name" value="DNA_helicase_ATP-dep_RecQ"/>
</dbReference>
<keyword evidence="6" id="KW-0227">DNA damage</keyword>
<evidence type="ECO:0000256" key="13">
    <source>
        <dbReference type="ARBA" id="ARBA00023204"/>
    </source>
</evidence>
<dbReference type="KEGG" id="tom:BWR18_17735"/>
<proteinExistence type="inferred from homology"/>
<evidence type="ECO:0000256" key="14">
    <source>
        <dbReference type="ARBA" id="ARBA00023235"/>
    </source>
</evidence>
<dbReference type="InterPro" id="IPR010997">
    <property type="entry name" value="HRDC-like_sf"/>
</dbReference>
<sequence>MSGAATLLRDVFGFDGFRPGQEEIVDAVAAGENALAIMPTGGGKSLCFQLPALMRDGVTVVISPLIALMRDQVRALQEAGVQAGALTSGNTPEETDAVWEALERRELKLLYIAPERLAAGSSIGMLRRIGVNLIAVDEAHCVSQWGHDFRPDYLRIGELKRALDVPLAAFTATADAETQIEIVQKLFDGAQPRTFLRGFDRPNIHLAFAAKNGPRAQILNFAAARKGQSGIVYCGTRAKTETLAQALREAGHAAIHYHGGMEADDRRIAERRFQQEDGLIVAATVAFGMGVDKPDIRWVAHADLPKSIEAYYQEIGRAGRDGAPAETLTLFGPDDIKLRRTQIDEGLAPPERRMADHARLNALLGLAEALECRRQTLLGYFGETEVSCGKCDLCDQPAEVFDGTTAVRKALSAMLRTDEWFGAGHLIDILLGIETDKIRQRGHDSLPTYGVGKEYTKQQWQAVFRQMMGHDLVRPDPERYGALRMTDAALPILRNEAKITLRRDTIKAAAARRPAVKAMVSEEDAPLLSALKAKRRALAEAAKVPAYVIFPDRTLIEMAERRPANLDQMAQVSGVGAKKLEKFGRAFLEVINGEAEALHPSRRKLAGHNAGTIYDQLLAVQAELARGQDGTDKPLSCSASQLAKIAQLRPDDDAGIERLLGDRKAERFGPAFLDVLRAAS</sequence>
<dbReference type="Pfam" id="PF00271">
    <property type="entry name" value="Helicase_C"/>
    <property type="match status" value="1"/>
</dbReference>
<dbReference type="Gene3D" id="3.40.50.300">
    <property type="entry name" value="P-loop containing nucleotide triphosphate hydrolases"/>
    <property type="match status" value="2"/>
</dbReference>
<dbReference type="GO" id="GO:0005737">
    <property type="term" value="C:cytoplasm"/>
    <property type="evidence" value="ECO:0007669"/>
    <property type="project" value="TreeGrafter"/>
</dbReference>
<keyword evidence="10" id="KW-0067">ATP-binding</keyword>
<feature type="domain" description="HRDC" evidence="18">
    <location>
        <begin position="607"/>
        <end position="680"/>
    </location>
</feature>
<evidence type="ECO:0000256" key="11">
    <source>
        <dbReference type="ARBA" id="ARBA00023125"/>
    </source>
</evidence>
<keyword evidence="8 21" id="KW-0347">Helicase</keyword>
<dbReference type="InterPro" id="IPR014001">
    <property type="entry name" value="Helicase_ATP-bd"/>
</dbReference>
<evidence type="ECO:0000256" key="5">
    <source>
        <dbReference type="ARBA" id="ARBA00022741"/>
    </source>
</evidence>
<dbReference type="Pfam" id="PF00270">
    <property type="entry name" value="DEAD"/>
    <property type="match status" value="1"/>
</dbReference>
<comment type="cofactor">
    <cofactor evidence="2">
        <name>Zn(2+)</name>
        <dbReference type="ChEBI" id="CHEBI:29105"/>
    </cofactor>
</comment>
<evidence type="ECO:0000256" key="10">
    <source>
        <dbReference type="ARBA" id="ARBA00022840"/>
    </source>
</evidence>
<dbReference type="GO" id="GO:0046872">
    <property type="term" value="F:metal ion binding"/>
    <property type="evidence" value="ECO:0007669"/>
    <property type="project" value="UniProtKB-KW"/>
</dbReference>
<evidence type="ECO:0000256" key="4">
    <source>
        <dbReference type="ARBA" id="ARBA00022723"/>
    </source>
</evidence>
<dbReference type="FunFam" id="3.40.50.300:FF:001389">
    <property type="entry name" value="ATP-dependent DNA helicase RecQ"/>
    <property type="match status" value="1"/>
</dbReference>
<dbReference type="GO" id="GO:0043590">
    <property type="term" value="C:bacterial nucleoid"/>
    <property type="evidence" value="ECO:0007669"/>
    <property type="project" value="TreeGrafter"/>
</dbReference>
<dbReference type="Pfam" id="PF09382">
    <property type="entry name" value="RQC"/>
    <property type="match status" value="1"/>
</dbReference>
<dbReference type="GO" id="GO:0005524">
    <property type="term" value="F:ATP binding"/>
    <property type="evidence" value="ECO:0007669"/>
    <property type="project" value="UniProtKB-KW"/>
</dbReference>
<dbReference type="SMART" id="SM00956">
    <property type="entry name" value="RQC"/>
    <property type="match status" value="1"/>
</dbReference>
<keyword evidence="7" id="KW-0378">Hydrolase</keyword>
<dbReference type="NCBIfam" id="TIGR01389">
    <property type="entry name" value="recQ"/>
    <property type="match status" value="1"/>
</dbReference>
<evidence type="ECO:0000313" key="21">
    <source>
        <dbReference type="EMBL" id="APX13315.1"/>
    </source>
</evidence>
<dbReference type="RefSeq" id="WP_076629749.1">
    <property type="nucleotide sequence ID" value="NZ_CP019312.1"/>
</dbReference>
<dbReference type="GO" id="GO:0009432">
    <property type="term" value="P:SOS response"/>
    <property type="evidence" value="ECO:0007669"/>
    <property type="project" value="UniProtKB-UniRule"/>
</dbReference>
<dbReference type="CDD" id="cd18794">
    <property type="entry name" value="SF2_C_RecQ"/>
    <property type="match status" value="1"/>
</dbReference>
<feature type="domain" description="HRDC" evidence="18">
    <location>
        <begin position="521"/>
        <end position="601"/>
    </location>
</feature>
<dbReference type="SUPFAM" id="SSF46785">
    <property type="entry name" value="Winged helix' DNA-binding domain"/>
    <property type="match status" value="1"/>
</dbReference>
<dbReference type="SMART" id="SM00490">
    <property type="entry name" value="HELICc"/>
    <property type="match status" value="1"/>
</dbReference>
<keyword evidence="14" id="KW-0413">Isomerase</keyword>
<dbReference type="InterPro" id="IPR044876">
    <property type="entry name" value="HRDC_dom_sf"/>
</dbReference>
<dbReference type="GO" id="GO:0043138">
    <property type="term" value="F:3'-5' DNA helicase activity"/>
    <property type="evidence" value="ECO:0007669"/>
    <property type="project" value="UniProtKB-EC"/>
</dbReference>
<dbReference type="InterPro" id="IPR006293">
    <property type="entry name" value="DNA_helicase_ATP-dep_RecQ_bac"/>
</dbReference>
<evidence type="ECO:0000256" key="15">
    <source>
        <dbReference type="ARBA" id="ARBA00034617"/>
    </source>
</evidence>